<dbReference type="Pfam" id="PF00595">
    <property type="entry name" value="PDZ"/>
    <property type="match status" value="1"/>
</dbReference>
<dbReference type="FunFam" id="2.30.42.10:FF:000118">
    <property type="entry name" value="Uncharacterized protein, isoform Z"/>
    <property type="match status" value="1"/>
</dbReference>
<feature type="domain" description="PDZ" evidence="4">
    <location>
        <begin position="8"/>
        <end position="90"/>
    </location>
</feature>
<dbReference type="Pfam" id="PF15936">
    <property type="entry name" value="DUF4749"/>
    <property type="match status" value="1"/>
</dbReference>
<dbReference type="GO" id="GO:0005912">
    <property type="term" value="C:adherens junction"/>
    <property type="evidence" value="ECO:0007669"/>
    <property type="project" value="TreeGrafter"/>
</dbReference>
<dbReference type="GO" id="GO:0031941">
    <property type="term" value="C:filamentous actin"/>
    <property type="evidence" value="ECO:0007669"/>
    <property type="project" value="TreeGrafter"/>
</dbReference>
<dbReference type="InterPro" id="IPR036034">
    <property type="entry name" value="PDZ_sf"/>
</dbReference>
<evidence type="ECO:0000256" key="1">
    <source>
        <dbReference type="ARBA" id="ARBA00004496"/>
    </source>
</evidence>
<dbReference type="InterPro" id="IPR006643">
    <property type="entry name" value="Zasp-like_motif"/>
</dbReference>
<dbReference type="SMART" id="SM00735">
    <property type="entry name" value="ZM"/>
    <property type="match status" value="1"/>
</dbReference>
<dbReference type="PANTHER" id="PTHR24214">
    <property type="entry name" value="PDZ AND LIM DOMAIN PROTEIN ZASP"/>
    <property type="match status" value="1"/>
</dbReference>
<dbReference type="Gene3D" id="2.30.42.10">
    <property type="match status" value="1"/>
</dbReference>
<dbReference type="GO" id="GO:0003779">
    <property type="term" value="F:actin binding"/>
    <property type="evidence" value="ECO:0007669"/>
    <property type="project" value="TreeGrafter"/>
</dbReference>
<dbReference type="GO" id="GO:0001725">
    <property type="term" value="C:stress fiber"/>
    <property type="evidence" value="ECO:0007669"/>
    <property type="project" value="TreeGrafter"/>
</dbReference>
<dbReference type="SUPFAM" id="SSF50156">
    <property type="entry name" value="PDZ domain-like"/>
    <property type="match status" value="1"/>
</dbReference>
<dbReference type="PROSITE" id="PS50106">
    <property type="entry name" value="PDZ"/>
    <property type="match status" value="1"/>
</dbReference>
<dbReference type="GO" id="GO:0030018">
    <property type="term" value="C:Z disc"/>
    <property type="evidence" value="ECO:0007669"/>
    <property type="project" value="TreeGrafter"/>
</dbReference>
<dbReference type="PANTHER" id="PTHR24214:SF38">
    <property type="entry name" value="PDZ AND LIM DOMAIN PROTEIN ZASP-RELATED"/>
    <property type="match status" value="1"/>
</dbReference>
<dbReference type="EMBL" id="GBXI01014695">
    <property type="protein sequence ID" value="JAC99596.1"/>
    <property type="molecule type" value="Transcribed_RNA"/>
</dbReference>
<reference evidence="5" key="2">
    <citation type="journal article" date="2015" name="Gigascience">
        <title>Reconstructing a comprehensive transcriptome assembly of a white-pupal translocated strain of the pest fruit fly Bactrocera cucurbitae.</title>
        <authorList>
            <person name="Sim S.B."/>
            <person name="Calla B."/>
            <person name="Hall B."/>
            <person name="DeRego T."/>
            <person name="Geib S.M."/>
        </authorList>
    </citation>
    <scope>NUCLEOTIDE SEQUENCE</scope>
</reference>
<evidence type="ECO:0000313" key="5">
    <source>
        <dbReference type="EMBL" id="JAC99596.1"/>
    </source>
</evidence>
<dbReference type="InterPro" id="IPR031847">
    <property type="entry name" value="PDLI1-4/Zasp-like_mid"/>
</dbReference>
<organism evidence="5">
    <name type="scientific">Zeugodacus cucurbitae</name>
    <name type="common">Melon fruit fly</name>
    <name type="synonym">Bactrocera cucurbitae</name>
    <dbReference type="NCBI Taxonomy" id="28588"/>
    <lineage>
        <taxon>Eukaryota</taxon>
        <taxon>Metazoa</taxon>
        <taxon>Ecdysozoa</taxon>
        <taxon>Arthropoda</taxon>
        <taxon>Hexapoda</taxon>
        <taxon>Insecta</taxon>
        <taxon>Pterygota</taxon>
        <taxon>Neoptera</taxon>
        <taxon>Endopterygota</taxon>
        <taxon>Diptera</taxon>
        <taxon>Brachycera</taxon>
        <taxon>Muscomorpha</taxon>
        <taxon>Tephritoidea</taxon>
        <taxon>Tephritidae</taxon>
        <taxon>Zeugodacus</taxon>
        <taxon>Zeugodacus</taxon>
    </lineage>
</organism>
<dbReference type="InterPro" id="IPR050604">
    <property type="entry name" value="PDZ-LIM_domain"/>
</dbReference>
<dbReference type="InterPro" id="IPR001478">
    <property type="entry name" value="PDZ"/>
</dbReference>
<keyword evidence="3" id="KW-0862">Zinc</keyword>
<protein>
    <submittedName>
        <fullName evidence="5">PDZ and LIM domain protein Zasp</fullName>
    </submittedName>
</protein>
<dbReference type="AlphaFoldDB" id="A0A0A1WL55"/>
<sequence length="191" mass="20508">MAQPQLLQVKLSRFDAQPWGFRLQGGVDFATPLVVQKVNGGSLAEKAGLIPGDAVLKINDVDVFNLRHKDAQDVVVRSGNNFVLTVQRGGSTWRPHVTPTGNIPQPQHNSPYLQTVTKTSLAHKQQESQHIGCGYNNAARPFANGGDGNVKSIVNKQYNTPVGIYSDESIAETLSAQAEVLAGGVLGKSHM</sequence>
<accession>A0A0A1WL55</accession>
<evidence type="ECO:0000259" key="4">
    <source>
        <dbReference type="PROSITE" id="PS50106"/>
    </source>
</evidence>
<gene>
    <name evidence="5" type="primary">Zasp52_10</name>
    <name evidence="5" type="ORF">g.45507</name>
</gene>
<dbReference type="GO" id="GO:0061061">
    <property type="term" value="P:muscle structure development"/>
    <property type="evidence" value="ECO:0007669"/>
    <property type="project" value="TreeGrafter"/>
</dbReference>
<keyword evidence="2" id="KW-0963">Cytoplasm</keyword>
<name>A0A0A1WL55_ZEUCU</name>
<dbReference type="SMART" id="SM00228">
    <property type="entry name" value="PDZ"/>
    <property type="match status" value="1"/>
</dbReference>
<evidence type="ECO:0000256" key="3">
    <source>
        <dbReference type="ARBA" id="ARBA00023038"/>
    </source>
</evidence>
<comment type="subcellular location">
    <subcellularLocation>
        <location evidence="1">Cytoplasm</location>
    </subcellularLocation>
</comment>
<dbReference type="GO" id="GO:0030036">
    <property type="term" value="P:actin cytoskeleton organization"/>
    <property type="evidence" value="ECO:0007669"/>
    <property type="project" value="TreeGrafter"/>
</dbReference>
<evidence type="ECO:0000256" key="2">
    <source>
        <dbReference type="ARBA" id="ARBA00022490"/>
    </source>
</evidence>
<proteinExistence type="predicted"/>
<dbReference type="CDD" id="cd23068">
    <property type="entry name" value="PDZ_ZASP52-like"/>
    <property type="match status" value="1"/>
</dbReference>
<reference evidence="5" key="1">
    <citation type="submission" date="2014-11" db="EMBL/GenBank/DDBJ databases">
        <authorList>
            <person name="Geib S."/>
        </authorList>
    </citation>
    <scope>NUCLEOTIDE SEQUENCE</scope>
</reference>
<keyword evidence="3" id="KW-0440">LIM domain</keyword>
<keyword evidence="3" id="KW-0479">Metal-binding</keyword>
<dbReference type="GO" id="GO:0051371">
    <property type="term" value="F:muscle alpha-actinin binding"/>
    <property type="evidence" value="ECO:0007669"/>
    <property type="project" value="TreeGrafter"/>
</dbReference>